<feature type="signal peptide" evidence="2">
    <location>
        <begin position="1"/>
        <end position="23"/>
    </location>
</feature>
<proteinExistence type="predicted"/>
<dbReference type="EMBL" id="METP01000041">
    <property type="protein sequence ID" value="OGC05419.1"/>
    <property type="molecule type" value="Genomic_DNA"/>
</dbReference>
<evidence type="ECO:0000256" key="2">
    <source>
        <dbReference type="SAM" id="SignalP"/>
    </source>
</evidence>
<evidence type="ECO:0000256" key="1">
    <source>
        <dbReference type="SAM" id="MobiDB-lite"/>
    </source>
</evidence>
<feature type="region of interest" description="Disordered" evidence="1">
    <location>
        <begin position="79"/>
        <end position="99"/>
    </location>
</feature>
<evidence type="ECO:0008006" key="5">
    <source>
        <dbReference type="Google" id="ProtNLM"/>
    </source>
</evidence>
<dbReference type="AlphaFoldDB" id="A0A1F4RB63"/>
<comment type="caution">
    <text evidence="3">The sequence shown here is derived from an EMBL/GenBank/DDBJ whole genome shotgun (WGS) entry which is preliminary data.</text>
</comment>
<evidence type="ECO:0000313" key="3">
    <source>
        <dbReference type="EMBL" id="OGC05419.1"/>
    </source>
</evidence>
<protein>
    <recommendedName>
        <fullName evidence="5">Outer membrane protein beta-barrel domain-containing protein</fullName>
    </recommendedName>
</protein>
<reference evidence="3 4" key="1">
    <citation type="journal article" date="2016" name="Nat. Commun.">
        <title>Thousands of microbial genomes shed light on interconnected biogeochemical processes in an aquifer system.</title>
        <authorList>
            <person name="Anantharaman K."/>
            <person name="Brown C.T."/>
            <person name="Hug L.A."/>
            <person name="Sharon I."/>
            <person name="Castelle C.J."/>
            <person name="Probst A.J."/>
            <person name="Thomas B.C."/>
            <person name="Singh A."/>
            <person name="Wilkins M.J."/>
            <person name="Karaoz U."/>
            <person name="Brodie E.L."/>
            <person name="Williams K.H."/>
            <person name="Hubbard S.S."/>
            <person name="Banfield J.F."/>
        </authorList>
    </citation>
    <scope>NUCLEOTIDE SEQUENCE [LARGE SCALE GENOMIC DNA]</scope>
</reference>
<evidence type="ECO:0000313" key="4">
    <source>
        <dbReference type="Proteomes" id="UP000176938"/>
    </source>
</evidence>
<organism evidence="3 4">
    <name type="scientific">candidate division WOR-1 bacterium RIFCSPLOWO2_02_FULL_46_20</name>
    <dbReference type="NCBI Taxonomy" id="1802567"/>
    <lineage>
        <taxon>Bacteria</taxon>
        <taxon>Bacillati</taxon>
        <taxon>Saganbacteria</taxon>
    </lineage>
</organism>
<sequence>MKKLIALVTVFTFAIALAGMVYADSRTPADKLEAGRAYLKLLDQKIIRLRKDGKTALVKQMQADKKSTIDRMKEWKAEAEGGTSAPVAPTAPPPPPVAVRPAPAAAGAGWFGWGLNTGYTAGYLAGNSVVLGRADLILSDGLGIGPMVGLADDAISWKVGLGGALGTDSLGRTSRKSIPLFVDGIINLPADLLGGVESYIGGGVNYPLSGTGGSGTLGIQAYYGVQGDIGLGGNTYAELTYSVIRTGANTFPYSMKGIGLNVGTQILL</sequence>
<feature type="chain" id="PRO_5009514193" description="Outer membrane protein beta-barrel domain-containing protein" evidence="2">
    <location>
        <begin position="24"/>
        <end position="268"/>
    </location>
</feature>
<dbReference type="Proteomes" id="UP000176938">
    <property type="component" value="Unassembled WGS sequence"/>
</dbReference>
<feature type="compositionally biased region" description="Pro residues" evidence="1">
    <location>
        <begin position="89"/>
        <end position="98"/>
    </location>
</feature>
<gene>
    <name evidence="3" type="ORF">A3H38_04740</name>
</gene>
<keyword evidence="2" id="KW-0732">Signal</keyword>
<accession>A0A1F4RB63</accession>
<name>A0A1F4RB63_UNCSA</name>